<dbReference type="PROSITE" id="PS00958">
    <property type="entry name" value="TRANSALDOLASE_2"/>
    <property type="match status" value="1"/>
</dbReference>
<dbReference type="GO" id="GO:0004801">
    <property type="term" value="F:transaldolase activity"/>
    <property type="evidence" value="ECO:0007669"/>
    <property type="project" value="UniProtKB-UniRule"/>
</dbReference>
<evidence type="ECO:0000256" key="9">
    <source>
        <dbReference type="ARBA" id="ARBA00023270"/>
    </source>
</evidence>
<gene>
    <name evidence="11 12" type="primary">tal</name>
    <name evidence="12" type="ORF">GZ085_03795</name>
</gene>
<dbReference type="InterPro" id="IPR018225">
    <property type="entry name" value="Transaldolase_AS"/>
</dbReference>
<comment type="pathway">
    <text evidence="3 11">Carbohydrate degradation; pentose phosphate pathway; D-glyceraldehyde 3-phosphate and beta-D-fructose 6-phosphate from D-ribose 5-phosphate and D-xylulose 5-phosphate (non-oxidative stage): step 2/3.</text>
</comment>
<dbReference type="PIRSF" id="PIRSF036915">
    <property type="entry name" value="Trnald_Bac_Plnt"/>
    <property type="match status" value="1"/>
</dbReference>
<dbReference type="HAMAP" id="MF_00493">
    <property type="entry name" value="Transaldolase_2"/>
    <property type="match status" value="1"/>
</dbReference>
<dbReference type="NCBIfam" id="NF002881">
    <property type="entry name" value="PRK03343.1"/>
    <property type="match status" value="1"/>
</dbReference>
<dbReference type="Pfam" id="PF00923">
    <property type="entry name" value="TAL_FSA"/>
    <property type="match status" value="1"/>
</dbReference>
<dbReference type="AlphaFoldDB" id="A0A7C9KXX1"/>
<evidence type="ECO:0000256" key="6">
    <source>
        <dbReference type="ARBA" id="ARBA00022490"/>
    </source>
</evidence>
<name>A0A7C9KXX1_9PROT</name>
<dbReference type="PANTHER" id="PTHR10683:SF31">
    <property type="entry name" value="TRANSALDOLASE"/>
    <property type="match status" value="1"/>
</dbReference>
<dbReference type="GO" id="GO:0005737">
    <property type="term" value="C:cytoplasm"/>
    <property type="evidence" value="ECO:0007669"/>
    <property type="project" value="UniProtKB-SubCell"/>
</dbReference>
<comment type="function">
    <text evidence="1 11">Transaldolase is important for the balance of metabolites in the pentose-phosphate pathway.</text>
</comment>
<dbReference type="InterPro" id="IPR004732">
    <property type="entry name" value="Transaldolase_2"/>
</dbReference>
<dbReference type="Proteomes" id="UP000483432">
    <property type="component" value="Unassembled WGS sequence"/>
</dbReference>
<keyword evidence="7 11" id="KW-0808">Transferase</keyword>
<sequence>MNTTQLVNTLGQSLWLDNLSRSLLQDGTLARLIAEDGVSGVTSNPSIFQSALATSPYYADDLAKLKTSEPDAERRYEALVIPDIQAACDLLLPTFEASGGNDGYVSLEVAPRWAYDASRTVEEAKRLSIAVSRQNVLIKVPGTPEGVSAFETLTTLGVNVNVTLLFSVAQTEAVFNAYIRGLTARVRAGAEVRHSKAVASLFLSRVDTLVDTQLTEIGTQEALSLRGKSAVAMAKLSYQRYLDLFHGDAFAELKKQGATPQYLLWASTGVKNPDYHDLLYVEPLIGRETINTLPDKTLAALRDHGKPVRQVEEGIVEATAQLAELAQRGVDMDVIGHTLQGDGVKSFEAAFQKLLQQTG</sequence>
<keyword evidence="8 11" id="KW-0570">Pentose shunt</keyword>
<evidence type="ECO:0000313" key="13">
    <source>
        <dbReference type="Proteomes" id="UP000483432"/>
    </source>
</evidence>
<comment type="subcellular location">
    <subcellularLocation>
        <location evidence="2 11">Cytoplasm</location>
    </subcellularLocation>
</comment>
<reference evidence="12 13" key="1">
    <citation type="submission" date="2019-09" db="EMBL/GenBank/DDBJ databases">
        <title>H2 Metabolism Revealed by Metagenomic Analysis in Subglacial Sediment of East Antarctica.</title>
        <authorList>
            <person name="Yang Z."/>
            <person name="Zhang Y."/>
            <person name="Lv Y."/>
            <person name="Yan W."/>
            <person name="Xiao X."/>
            <person name="Sun B."/>
            <person name="Ma H."/>
        </authorList>
    </citation>
    <scope>NUCLEOTIDE SEQUENCE [LARGE SCALE GENOMIC DNA]</scope>
    <source>
        <strain evidence="12">Bin2_2</strain>
    </source>
</reference>
<evidence type="ECO:0000256" key="8">
    <source>
        <dbReference type="ARBA" id="ARBA00023126"/>
    </source>
</evidence>
<protein>
    <recommendedName>
        <fullName evidence="5 11">Transaldolase</fullName>
        <ecNumber evidence="5 11">2.2.1.2</ecNumber>
    </recommendedName>
</protein>
<dbReference type="CDD" id="cd00955">
    <property type="entry name" value="Transaldolase_like"/>
    <property type="match status" value="1"/>
</dbReference>
<proteinExistence type="inferred from homology"/>
<evidence type="ECO:0000256" key="11">
    <source>
        <dbReference type="HAMAP-Rule" id="MF_00493"/>
    </source>
</evidence>
<keyword evidence="6 11" id="KW-0963">Cytoplasm</keyword>
<evidence type="ECO:0000256" key="7">
    <source>
        <dbReference type="ARBA" id="ARBA00022679"/>
    </source>
</evidence>
<accession>A0A7C9KXX1</accession>
<feature type="active site" description="Schiff-base intermediate with substrate" evidence="11">
    <location>
        <position position="139"/>
    </location>
</feature>
<evidence type="ECO:0000256" key="10">
    <source>
        <dbReference type="ARBA" id="ARBA00048810"/>
    </source>
</evidence>
<comment type="caution">
    <text evidence="12">The sequence shown here is derived from an EMBL/GenBank/DDBJ whole genome shotgun (WGS) entry which is preliminary data.</text>
</comment>
<evidence type="ECO:0000256" key="4">
    <source>
        <dbReference type="ARBA" id="ARBA00008426"/>
    </source>
</evidence>
<evidence type="ECO:0000256" key="5">
    <source>
        <dbReference type="ARBA" id="ARBA00013151"/>
    </source>
</evidence>
<evidence type="ECO:0000256" key="1">
    <source>
        <dbReference type="ARBA" id="ARBA00003518"/>
    </source>
</evidence>
<keyword evidence="9 11" id="KW-0704">Schiff base</keyword>
<dbReference type="EC" id="2.2.1.2" evidence="5 11"/>
<dbReference type="PANTHER" id="PTHR10683">
    <property type="entry name" value="TRANSALDOLASE"/>
    <property type="match status" value="1"/>
</dbReference>
<evidence type="ECO:0000313" key="12">
    <source>
        <dbReference type="EMBL" id="NDP47510.1"/>
    </source>
</evidence>
<dbReference type="NCBIfam" id="TIGR00876">
    <property type="entry name" value="tal_mycobact"/>
    <property type="match status" value="1"/>
</dbReference>
<dbReference type="EMBL" id="JAAFGW010000036">
    <property type="protein sequence ID" value="NDP47510.1"/>
    <property type="molecule type" value="Genomic_DNA"/>
</dbReference>
<dbReference type="UniPathway" id="UPA00115">
    <property type="reaction ID" value="UER00414"/>
</dbReference>
<organism evidence="12 13">
    <name type="scientific">Sulfuriferula multivorans</name>
    <dbReference type="NCBI Taxonomy" id="1559896"/>
    <lineage>
        <taxon>Bacteria</taxon>
        <taxon>Pseudomonadati</taxon>
        <taxon>Pseudomonadota</taxon>
        <taxon>Betaproteobacteria</taxon>
        <taxon>Nitrosomonadales</taxon>
        <taxon>Sulfuricellaceae</taxon>
        <taxon>Sulfuriferula</taxon>
    </lineage>
</organism>
<dbReference type="Gene3D" id="3.20.20.70">
    <property type="entry name" value="Aldolase class I"/>
    <property type="match status" value="1"/>
</dbReference>
<evidence type="ECO:0000256" key="2">
    <source>
        <dbReference type="ARBA" id="ARBA00004496"/>
    </source>
</evidence>
<evidence type="ECO:0000256" key="3">
    <source>
        <dbReference type="ARBA" id="ARBA00004857"/>
    </source>
</evidence>
<dbReference type="GO" id="GO:0006098">
    <property type="term" value="P:pentose-phosphate shunt"/>
    <property type="evidence" value="ECO:0007669"/>
    <property type="project" value="UniProtKB-UniRule"/>
</dbReference>
<comment type="catalytic activity">
    <reaction evidence="10 11">
        <text>D-sedoheptulose 7-phosphate + D-glyceraldehyde 3-phosphate = D-erythrose 4-phosphate + beta-D-fructose 6-phosphate</text>
        <dbReference type="Rhea" id="RHEA:17053"/>
        <dbReference type="ChEBI" id="CHEBI:16897"/>
        <dbReference type="ChEBI" id="CHEBI:57483"/>
        <dbReference type="ChEBI" id="CHEBI:57634"/>
        <dbReference type="ChEBI" id="CHEBI:59776"/>
        <dbReference type="EC" id="2.2.1.2"/>
    </reaction>
</comment>
<dbReference type="GO" id="GO:0005975">
    <property type="term" value="P:carbohydrate metabolic process"/>
    <property type="evidence" value="ECO:0007669"/>
    <property type="project" value="InterPro"/>
</dbReference>
<dbReference type="InterPro" id="IPR001585">
    <property type="entry name" value="TAL/FSA"/>
</dbReference>
<dbReference type="InterPro" id="IPR013785">
    <property type="entry name" value="Aldolase_TIM"/>
</dbReference>
<comment type="similarity">
    <text evidence="4 11">Belongs to the transaldolase family. Type 2 subfamily.</text>
</comment>
<dbReference type="PROSITE" id="PS01054">
    <property type="entry name" value="TRANSALDOLASE_1"/>
    <property type="match status" value="1"/>
</dbReference>
<dbReference type="SUPFAM" id="SSF51569">
    <property type="entry name" value="Aldolase"/>
    <property type="match status" value="1"/>
</dbReference>